<keyword evidence="3" id="KW-0964">Secreted</keyword>
<evidence type="ECO:0000259" key="7">
    <source>
        <dbReference type="SMART" id="SM00078"/>
    </source>
</evidence>
<evidence type="ECO:0000256" key="3">
    <source>
        <dbReference type="ARBA" id="ARBA00022525"/>
    </source>
</evidence>
<dbReference type="PANTHER" id="PTHR46886">
    <property type="entry name" value="INSULIN-LIKE GROWTH FACTOR II"/>
    <property type="match status" value="1"/>
</dbReference>
<dbReference type="AlphaFoldDB" id="A0A310SBU9"/>
<evidence type="ECO:0000256" key="5">
    <source>
        <dbReference type="ARBA" id="ARBA00022729"/>
    </source>
</evidence>
<feature type="domain" description="Insulin-like" evidence="7">
    <location>
        <begin position="45"/>
        <end position="103"/>
    </location>
</feature>
<gene>
    <name evidence="8" type="ORF">WN48_02248</name>
</gene>
<dbReference type="SUPFAM" id="SSF56994">
    <property type="entry name" value="Insulin-like"/>
    <property type="match status" value="1"/>
</dbReference>
<dbReference type="PROSITE" id="PS00262">
    <property type="entry name" value="INSULIN"/>
    <property type="match status" value="1"/>
</dbReference>
<dbReference type="InterPro" id="IPR016179">
    <property type="entry name" value="Insulin-like"/>
</dbReference>
<evidence type="ECO:0000256" key="6">
    <source>
        <dbReference type="SAM" id="MobiDB-lite"/>
    </source>
</evidence>
<evidence type="ECO:0000256" key="4">
    <source>
        <dbReference type="ARBA" id="ARBA00022685"/>
    </source>
</evidence>
<proteinExistence type="inferred from homology"/>
<dbReference type="InterPro" id="IPR022352">
    <property type="entry name" value="Ins/IGF/rlx"/>
</dbReference>
<keyword evidence="4" id="KW-0165">Cleavage on pair of basic residues</keyword>
<name>A0A310SBU9_9HYME</name>
<dbReference type="PANTHER" id="PTHR46886:SF1">
    <property type="entry name" value="INSULIN-LIKE GROWTH FACTOR II"/>
    <property type="match status" value="1"/>
</dbReference>
<keyword evidence="5" id="KW-0732">Signal</keyword>
<comment type="subcellular location">
    <subcellularLocation>
        <location evidence="1">Secreted</location>
    </subcellularLocation>
</comment>
<evidence type="ECO:0000313" key="8">
    <source>
        <dbReference type="EMBL" id="OAD57357.1"/>
    </source>
</evidence>
<feature type="region of interest" description="Disordered" evidence="6">
    <location>
        <begin position="243"/>
        <end position="265"/>
    </location>
</feature>
<dbReference type="Gene3D" id="1.10.100.10">
    <property type="entry name" value="Insulin-like"/>
    <property type="match status" value="1"/>
</dbReference>
<evidence type="ECO:0000313" key="9">
    <source>
        <dbReference type="Proteomes" id="UP000250275"/>
    </source>
</evidence>
<evidence type="ECO:0000256" key="1">
    <source>
        <dbReference type="ARBA" id="ARBA00004613"/>
    </source>
</evidence>
<dbReference type="Proteomes" id="UP000250275">
    <property type="component" value="Unassembled WGS sequence"/>
</dbReference>
<dbReference type="EMBL" id="KQ761601">
    <property type="protein sequence ID" value="OAD57357.1"/>
    <property type="molecule type" value="Genomic_DNA"/>
</dbReference>
<keyword evidence="9" id="KW-1185">Reference proteome</keyword>
<protein>
    <submittedName>
        <fullName evidence="8">Insulin-like peptide</fullName>
    </submittedName>
</protein>
<dbReference type="GO" id="GO:0005576">
    <property type="term" value="C:extracellular region"/>
    <property type="evidence" value="ECO:0007669"/>
    <property type="project" value="UniProtKB-SubCell"/>
</dbReference>
<reference evidence="8 9" key="1">
    <citation type="submission" date="2015-07" db="EMBL/GenBank/DDBJ databases">
        <title>The genome of Eufriesea mexicana.</title>
        <authorList>
            <person name="Pan H."/>
            <person name="Kapheim K."/>
        </authorList>
    </citation>
    <scope>NUCLEOTIDE SEQUENCE [LARGE SCALE GENOMIC DNA]</scope>
    <source>
        <strain evidence="8">0111107269</strain>
        <tissue evidence="8">Whole body</tissue>
    </source>
</reference>
<dbReference type="PRINTS" id="PR00276">
    <property type="entry name" value="INSULINFAMLY"/>
</dbReference>
<dbReference type="OrthoDB" id="10019596at2759"/>
<evidence type="ECO:0000256" key="2">
    <source>
        <dbReference type="ARBA" id="ARBA00009034"/>
    </source>
</evidence>
<dbReference type="InterPro" id="IPR036438">
    <property type="entry name" value="Insulin-like_sf"/>
</dbReference>
<dbReference type="GO" id="GO:0005179">
    <property type="term" value="F:hormone activity"/>
    <property type="evidence" value="ECO:0007669"/>
    <property type="project" value="InterPro"/>
</dbReference>
<accession>A0A310SBU9</accession>
<sequence length="356" mass="39945">MPRSGHTANTAMFRRSRARTIVLVGLVLLTLLDTINSIPYKRSLVRLCSKDLSDALYLACKDRGYNEPFSYSGEDDPKDSVGPGLAEECCYHQCSYSQLEQYCKPNRTNPTDAVHQILEKLGGSFLIDLSSLDPTLAGLNSRNRQIMKNPVRNLDQNLILIGKRSMLIGEITGQLQNQLRHHPEQHPGQHPWLPLGALGKSPLWIEKYPYPSARPAASSSEEERSRSDIVDYVHGTIKCRIHGSKGARRKGSNAEDDASGCDGRNSLRRHRIGHCGCRHRRQRRRRLGKVSIIIVAITVSFASLRLRDRLIFHVPATKSKDDQQRNALQQDAACLQHTVSILEMSLLGGTSFMTRF</sequence>
<dbReference type="SMART" id="SM00078">
    <property type="entry name" value="IlGF"/>
    <property type="match status" value="1"/>
</dbReference>
<organism evidence="8 9">
    <name type="scientific">Eufriesea mexicana</name>
    <dbReference type="NCBI Taxonomy" id="516756"/>
    <lineage>
        <taxon>Eukaryota</taxon>
        <taxon>Metazoa</taxon>
        <taxon>Ecdysozoa</taxon>
        <taxon>Arthropoda</taxon>
        <taxon>Hexapoda</taxon>
        <taxon>Insecta</taxon>
        <taxon>Pterygota</taxon>
        <taxon>Neoptera</taxon>
        <taxon>Endopterygota</taxon>
        <taxon>Hymenoptera</taxon>
        <taxon>Apocrita</taxon>
        <taxon>Aculeata</taxon>
        <taxon>Apoidea</taxon>
        <taxon>Anthophila</taxon>
        <taxon>Apidae</taxon>
        <taxon>Eufriesea</taxon>
    </lineage>
</organism>
<comment type="similarity">
    <text evidence="2">Belongs to the insulin family.</text>
</comment>
<dbReference type="InterPro" id="IPR022353">
    <property type="entry name" value="Insulin_CS"/>
</dbReference>